<evidence type="ECO:0000313" key="1">
    <source>
        <dbReference type="EMBL" id="GGF93905.1"/>
    </source>
</evidence>
<proteinExistence type="predicted"/>
<gene>
    <name evidence="1" type="ORF">GCM10010995_08930</name>
</gene>
<evidence type="ECO:0008006" key="3">
    <source>
        <dbReference type="Google" id="ProtNLM"/>
    </source>
</evidence>
<reference evidence="1" key="2">
    <citation type="submission" date="2020-09" db="EMBL/GenBank/DDBJ databases">
        <authorList>
            <person name="Sun Q."/>
            <person name="Zhou Y."/>
        </authorList>
    </citation>
    <scope>NUCLEOTIDE SEQUENCE</scope>
    <source>
        <strain evidence="1">CGMCC 1.15758</strain>
    </source>
</reference>
<evidence type="ECO:0000313" key="2">
    <source>
        <dbReference type="Proteomes" id="UP000636949"/>
    </source>
</evidence>
<name>A0A8J2Z3I0_9GAMM</name>
<reference evidence="1" key="1">
    <citation type="journal article" date="2014" name="Int. J. Syst. Evol. Microbiol.">
        <title>Complete genome sequence of Corynebacterium casei LMG S-19264T (=DSM 44701T), isolated from a smear-ripened cheese.</title>
        <authorList>
            <consortium name="US DOE Joint Genome Institute (JGI-PGF)"/>
            <person name="Walter F."/>
            <person name="Albersmeier A."/>
            <person name="Kalinowski J."/>
            <person name="Ruckert C."/>
        </authorList>
    </citation>
    <scope>NUCLEOTIDE SEQUENCE</scope>
    <source>
        <strain evidence="1">CGMCC 1.15758</strain>
    </source>
</reference>
<organism evidence="1 2">
    <name type="scientific">Cysteiniphilum litorale</name>
    <dbReference type="NCBI Taxonomy" id="2056700"/>
    <lineage>
        <taxon>Bacteria</taxon>
        <taxon>Pseudomonadati</taxon>
        <taxon>Pseudomonadota</taxon>
        <taxon>Gammaproteobacteria</taxon>
        <taxon>Thiotrichales</taxon>
        <taxon>Fastidiosibacteraceae</taxon>
        <taxon>Cysteiniphilum</taxon>
    </lineage>
</organism>
<dbReference type="AlphaFoldDB" id="A0A8J2Z3I0"/>
<accession>A0A8J2Z3I0</accession>
<comment type="caution">
    <text evidence="1">The sequence shown here is derived from an EMBL/GenBank/DDBJ whole genome shotgun (WGS) entry which is preliminary data.</text>
</comment>
<dbReference type="EMBL" id="BMJS01000007">
    <property type="protein sequence ID" value="GGF93905.1"/>
    <property type="molecule type" value="Genomic_DNA"/>
</dbReference>
<keyword evidence="2" id="KW-1185">Reference proteome</keyword>
<dbReference type="Proteomes" id="UP000636949">
    <property type="component" value="Unassembled WGS sequence"/>
</dbReference>
<protein>
    <recommendedName>
        <fullName evidence="3">Spore coat protein U domain-containing protein</fullName>
    </recommendedName>
</protein>
<dbReference type="RefSeq" id="WP_117001949.1">
    <property type="nucleotide sequence ID" value="NZ_BMJS01000007.1"/>
</dbReference>
<sequence length="149" mass="16423">MKAYLFFLLIILHESTVSCSLSLYGGGILTANDLSFGVTENTSIFGYAQINCPEGEGYYLEVKTINGYKFINSLNENIYINYSVKVNGVSIADLTPNQYFLVHTEPADPMGEPTQKNYTATVSFTGLGLNNIPEGGYSDTLYFRISPLN</sequence>